<name>A0ABS8RW45_DATST</name>
<gene>
    <name evidence="1" type="ORF">HAX54_009078</name>
</gene>
<evidence type="ECO:0000313" key="2">
    <source>
        <dbReference type="Proteomes" id="UP000823775"/>
    </source>
</evidence>
<accession>A0ABS8RW45</accession>
<organism evidence="1 2">
    <name type="scientific">Datura stramonium</name>
    <name type="common">Jimsonweed</name>
    <name type="synonym">Common thornapple</name>
    <dbReference type="NCBI Taxonomy" id="4076"/>
    <lineage>
        <taxon>Eukaryota</taxon>
        <taxon>Viridiplantae</taxon>
        <taxon>Streptophyta</taxon>
        <taxon>Embryophyta</taxon>
        <taxon>Tracheophyta</taxon>
        <taxon>Spermatophyta</taxon>
        <taxon>Magnoliopsida</taxon>
        <taxon>eudicotyledons</taxon>
        <taxon>Gunneridae</taxon>
        <taxon>Pentapetalae</taxon>
        <taxon>asterids</taxon>
        <taxon>lamiids</taxon>
        <taxon>Solanales</taxon>
        <taxon>Solanaceae</taxon>
        <taxon>Solanoideae</taxon>
        <taxon>Datureae</taxon>
        <taxon>Datura</taxon>
    </lineage>
</organism>
<keyword evidence="2" id="KW-1185">Reference proteome</keyword>
<protein>
    <submittedName>
        <fullName evidence="1">Uncharacterized protein</fullName>
    </submittedName>
</protein>
<dbReference type="Proteomes" id="UP000823775">
    <property type="component" value="Unassembled WGS sequence"/>
</dbReference>
<evidence type="ECO:0000313" key="1">
    <source>
        <dbReference type="EMBL" id="MCD7450932.1"/>
    </source>
</evidence>
<reference evidence="1 2" key="1">
    <citation type="journal article" date="2021" name="BMC Genomics">
        <title>Datura genome reveals duplications of psychoactive alkaloid biosynthetic genes and high mutation rate following tissue culture.</title>
        <authorList>
            <person name="Rajewski A."/>
            <person name="Carter-House D."/>
            <person name="Stajich J."/>
            <person name="Litt A."/>
        </authorList>
    </citation>
    <scope>NUCLEOTIDE SEQUENCE [LARGE SCALE GENOMIC DNA]</scope>
    <source>
        <strain evidence="1">AR-01</strain>
    </source>
</reference>
<dbReference type="EMBL" id="JACEIK010000149">
    <property type="protein sequence ID" value="MCD7450932.1"/>
    <property type="molecule type" value="Genomic_DNA"/>
</dbReference>
<proteinExistence type="predicted"/>
<comment type="caution">
    <text evidence="1">The sequence shown here is derived from an EMBL/GenBank/DDBJ whole genome shotgun (WGS) entry which is preliminary data.</text>
</comment>
<sequence length="195" mass="21645">MRVLNKKVDPCSMDQSNVPSNISLLDNKHGEVENGLLNPNISIEDVASLESSDAQLLPQGNLEIQAERPHLLKRILFKKKRWKKSMMKVLNEKVDPCSLGLNNVPSNPSLLDNKHGEVESGLLNSNISINDAVSSKRKATEALCMADVNFSLSAPSSDLVNELEQPKRDDVKVINGSIEGEVSFLERWKNFGRKL</sequence>